<dbReference type="OrthoDB" id="6079678at2759"/>
<keyword evidence="11" id="KW-1185">Reference proteome</keyword>
<dbReference type="InterPro" id="IPR002126">
    <property type="entry name" value="Cadherin-like_dom"/>
</dbReference>
<dbReference type="SMART" id="SM00112">
    <property type="entry name" value="CA"/>
    <property type="match status" value="1"/>
</dbReference>
<dbReference type="PANTHER" id="PTHR24025">
    <property type="entry name" value="DESMOGLEIN FAMILY MEMBER"/>
    <property type="match status" value="1"/>
</dbReference>
<reference evidence="10 11" key="2">
    <citation type="submission" date="2018-11" db="EMBL/GenBank/DDBJ databases">
        <authorList>
            <consortium name="Pathogen Informatics"/>
        </authorList>
    </citation>
    <scope>NUCLEOTIDE SEQUENCE [LARGE SCALE GENOMIC DNA]</scope>
</reference>
<dbReference type="Gene3D" id="2.60.40.60">
    <property type="entry name" value="Cadherins"/>
    <property type="match status" value="2"/>
</dbReference>
<dbReference type="Proteomes" id="UP000271098">
    <property type="component" value="Unassembled WGS sequence"/>
</dbReference>
<dbReference type="InterPro" id="IPR050971">
    <property type="entry name" value="Cadherin-domain_protein"/>
</dbReference>
<keyword evidence="6" id="KW-1133">Transmembrane helix</keyword>
<dbReference type="CDD" id="cd11304">
    <property type="entry name" value="Cadherin_repeat"/>
    <property type="match status" value="1"/>
</dbReference>
<dbReference type="PROSITE" id="PS50268">
    <property type="entry name" value="CADHERIN_2"/>
    <property type="match status" value="1"/>
</dbReference>
<dbReference type="GO" id="GO:0005911">
    <property type="term" value="C:cell-cell junction"/>
    <property type="evidence" value="ECO:0007669"/>
    <property type="project" value="TreeGrafter"/>
</dbReference>
<keyword evidence="3" id="KW-0677">Repeat</keyword>
<reference evidence="12" key="1">
    <citation type="submission" date="2016-06" db="UniProtKB">
        <authorList>
            <consortium name="WormBaseParasite"/>
        </authorList>
    </citation>
    <scope>IDENTIFICATION</scope>
</reference>
<name>A0A183EGH8_9BILA</name>
<proteinExistence type="predicted"/>
<comment type="subcellular location">
    <subcellularLocation>
        <location evidence="1">Membrane</location>
    </subcellularLocation>
</comment>
<organism evidence="12">
    <name type="scientific">Gongylonema pulchrum</name>
    <dbReference type="NCBI Taxonomy" id="637853"/>
    <lineage>
        <taxon>Eukaryota</taxon>
        <taxon>Metazoa</taxon>
        <taxon>Ecdysozoa</taxon>
        <taxon>Nematoda</taxon>
        <taxon>Chromadorea</taxon>
        <taxon>Rhabditida</taxon>
        <taxon>Spirurina</taxon>
        <taxon>Spiruromorpha</taxon>
        <taxon>Spiruroidea</taxon>
        <taxon>Gongylonematidae</taxon>
        <taxon>Gongylonema</taxon>
    </lineage>
</organism>
<evidence type="ECO:0000313" key="11">
    <source>
        <dbReference type="Proteomes" id="UP000271098"/>
    </source>
</evidence>
<protein>
    <submittedName>
        <fullName evidence="12">CA domain-containing protein</fullName>
    </submittedName>
</protein>
<dbReference type="InterPro" id="IPR015919">
    <property type="entry name" value="Cadherin-like_sf"/>
</dbReference>
<keyword evidence="5" id="KW-0130">Cell adhesion</keyword>
<evidence type="ECO:0000256" key="7">
    <source>
        <dbReference type="ARBA" id="ARBA00023136"/>
    </source>
</evidence>
<keyword evidence="7" id="KW-0472">Membrane</keyword>
<dbReference type="WBParaSite" id="GPUH_0002009401-mRNA-1">
    <property type="protein sequence ID" value="GPUH_0002009401-mRNA-1"/>
    <property type="gene ID" value="GPUH_0002009401"/>
</dbReference>
<evidence type="ECO:0000313" key="12">
    <source>
        <dbReference type="WBParaSite" id="GPUH_0002009401-mRNA-1"/>
    </source>
</evidence>
<dbReference type="Pfam" id="PF00028">
    <property type="entry name" value="Cadherin"/>
    <property type="match status" value="1"/>
</dbReference>
<dbReference type="PANTHER" id="PTHR24025:SF23">
    <property type="entry name" value="NEURAL-CADHERIN"/>
    <property type="match status" value="1"/>
</dbReference>
<dbReference type="GO" id="GO:0007156">
    <property type="term" value="P:homophilic cell adhesion via plasma membrane adhesion molecules"/>
    <property type="evidence" value="ECO:0007669"/>
    <property type="project" value="InterPro"/>
</dbReference>
<dbReference type="SUPFAM" id="SSF49313">
    <property type="entry name" value="Cadherin-like"/>
    <property type="match status" value="2"/>
</dbReference>
<accession>A0A183EGH8</accession>
<keyword evidence="2" id="KW-0812">Transmembrane</keyword>
<dbReference type="GO" id="GO:0005509">
    <property type="term" value="F:calcium ion binding"/>
    <property type="evidence" value="ECO:0007669"/>
    <property type="project" value="UniProtKB-UniRule"/>
</dbReference>
<feature type="domain" description="Cadherin" evidence="9">
    <location>
        <begin position="3"/>
        <end position="126"/>
    </location>
</feature>
<gene>
    <name evidence="10" type="ORF">GPUH_LOCUS20071</name>
</gene>
<evidence type="ECO:0000256" key="4">
    <source>
        <dbReference type="ARBA" id="ARBA00022837"/>
    </source>
</evidence>
<evidence type="ECO:0000256" key="2">
    <source>
        <dbReference type="ARBA" id="ARBA00022692"/>
    </source>
</evidence>
<evidence type="ECO:0000256" key="3">
    <source>
        <dbReference type="ARBA" id="ARBA00022737"/>
    </source>
</evidence>
<evidence type="ECO:0000259" key="9">
    <source>
        <dbReference type="PROSITE" id="PS50268"/>
    </source>
</evidence>
<evidence type="ECO:0000256" key="6">
    <source>
        <dbReference type="ARBA" id="ARBA00022989"/>
    </source>
</evidence>
<evidence type="ECO:0000256" key="5">
    <source>
        <dbReference type="ARBA" id="ARBA00022889"/>
    </source>
</evidence>
<dbReference type="GO" id="GO:0016020">
    <property type="term" value="C:membrane"/>
    <property type="evidence" value="ECO:0007669"/>
    <property type="project" value="UniProtKB-SubCell"/>
</dbReference>
<dbReference type="EMBL" id="UYRT01089709">
    <property type="protein sequence ID" value="VDN35241.1"/>
    <property type="molecule type" value="Genomic_DNA"/>
</dbReference>
<sequence>MKFQVPEDTPIGTVIARLSVVDADLPPNANITYSIHPNFNEQLPFAINGTTGELYVSLGLHYDNSAMYSFHVLAWDPEFRNSEDPKMKNMESPENIDLKEWEYRNCSGLLLVEVFVQSDNKIEPSFSKLEQNYVISAATLKGTIIGPAEAVDFDDDFYHKFSYHMATNSLFAMDRHSGEIYANETLNGTNQDFLLQIAITGACMPRNSNFKPSL</sequence>
<evidence type="ECO:0000256" key="1">
    <source>
        <dbReference type="ARBA" id="ARBA00004370"/>
    </source>
</evidence>
<evidence type="ECO:0000313" key="10">
    <source>
        <dbReference type="EMBL" id="VDN35241.1"/>
    </source>
</evidence>
<dbReference type="AlphaFoldDB" id="A0A183EGH8"/>
<keyword evidence="4 8" id="KW-0106">Calcium</keyword>
<evidence type="ECO:0000256" key="8">
    <source>
        <dbReference type="PROSITE-ProRule" id="PRU00043"/>
    </source>
</evidence>